<dbReference type="EMBL" id="VIAQ01000020">
    <property type="protein sequence ID" value="TQD23475.1"/>
    <property type="molecule type" value="Genomic_DNA"/>
</dbReference>
<accession>A0A7Z8KLI0</accession>
<name>A0A7Z8KLI0_9EURY</name>
<dbReference type="PROSITE" id="PS00018">
    <property type="entry name" value="EF_HAND_1"/>
    <property type="match status" value="1"/>
</dbReference>
<protein>
    <recommendedName>
        <fullName evidence="4">EF-hand domain-containing protein</fullName>
    </recommendedName>
</protein>
<dbReference type="Gene3D" id="1.10.1330.10">
    <property type="entry name" value="Dockerin domain"/>
    <property type="match status" value="1"/>
</dbReference>
<gene>
    <name evidence="2" type="ORF">FKV42_13185</name>
</gene>
<evidence type="ECO:0000313" key="3">
    <source>
        <dbReference type="Proteomes" id="UP000319335"/>
    </source>
</evidence>
<sequence>MKMKIQRGLLLVAVALVTICMIAATASAEDDVNSLRIYGEDGLSAAFPYTDPEAPFDPMNNESPVKDFVTFNPAVLENTDIFVNNIDSKQKVFATQWFVPEYTEPTGMVWLDKFDRCFERTLDDGSVEDASELLTDDELREISFDEFQKPILKVEWIPDHNEYTWEDVVTEFTYMFVDKHYEPVSATSKSSTGAYWTSFLFPVADNDDEQIGLDDYDMNGDGVDDMVVLKKVGDFNRDGYKDVMISSDSMVVSVGDQVQFLDHIVEVEGIYYTDGKIDRVGLKVYYNGNNENTTYLDHLSGEVLDTPEHVLGPQQIGGVQMINIEQGILSAGRHTVTKDRPQFYEPWYVQVEAAGAGLDKVVLTVGRQLYTRETFFVDGAEYDVAMIYGPDDSWYNGDVKYITLRNPVPEHADVFLEDLSVIKRCVYDEEIIPLLPPFNMEHTMIDDINIPHTEYCCDVTGYIGHDSSTYEDECIDSSYDTVKERRIFNVEPLEIYFINKDDESRFHTDLYEILDESDIYDEGWKWLHIRTMPEFYKEFVYPELPDIDDGTGDFLVTSSFTAPNSELCDDWEAYVCNPENYIIPPQRLMFTYDQETGADDIYVNEIDDDTNGLRVYGEGDMDAEFPYSADNPEGPFDPLNPEAPEKDFVTINPALIKAAIVVDNEDSYEKVFFRQWFVPEYTEPTGMVWLDDVFGKWVPNHNEYVWEDVVNEFSYMFIDKHCQPISGIATPDGNPSCFWDLMNLDDPLWTYFWFPVADDDTQIGLDSMDMNGDGIDDPTYLFAATDFNNDGRKDVALGSEEFVVGVGDTVQFLDHIVEVEGIYYADGKIDRVAVKVYYNGNDENPTYLDHLSGEVLDTPEHVLGPQQIGGVQMINVEQGILSAGRHTVTMDIPDFYNPWAMQVTGTGVANDKVVLRVGRLLHTGETFFVDGAEYDVSMIYGPGDYDVKYITIRNPVPEHRDVFLEDLSVIKRCVYDEEIIPVLPPFNGPYMMIDDIDLVHSSSNEDKTCYYSDFTAACDRTLDAPALEIYFTGKDDEPRFHTNLLEILRECCGIVGVSSDTVIDDCETWKWLHISTMPEFYKEFVYPDVPDYDGNSGDYLLTSSFTAPNTDACDDSLEPVRLMFTYDPTDGTGLYMNGGVPAIDDPDEPVVDQRKGDGDGDEDIDLDDFRAFADAYGTEEGDSYYDVIFDMDDDGDIDLDDFRAFADVYNT</sequence>
<dbReference type="RefSeq" id="WP_154810789.1">
    <property type="nucleotide sequence ID" value="NZ_VIAQ01000020.1"/>
</dbReference>
<dbReference type="Proteomes" id="UP000319335">
    <property type="component" value="Unassembled WGS sequence"/>
</dbReference>
<comment type="caution">
    <text evidence="2">The sequence shown here is derived from an EMBL/GenBank/DDBJ whole genome shotgun (WGS) entry which is preliminary data.</text>
</comment>
<dbReference type="OrthoDB" id="124451at2157"/>
<evidence type="ECO:0000313" key="2">
    <source>
        <dbReference type="EMBL" id="TQD23475.1"/>
    </source>
</evidence>
<feature type="region of interest" description="Disordered" evidence="1">
    <location>
        <begin position="1140"/>
        <end position="1162"/>
    </location>
</feature>
<proteinExistence type="predicted"/>
<dbReference type="InterPro" id="IPR018247">
    <property type="entry name" value="EF_Hand_1_Ca_BS"/>
</dbReference>
<dbReference type="AlphaFoldDB" id="A0A7Z8KLI0"/>
<dbReference type="InterPro" id="IPR036439">
    <property type="entry name" value="Dockerin_dom_sf"/>
</dbReference>
<keyword evidence="3" id="KW-1185">Reference proteome</keyword>
<dbReference type="GO" id="GO:0000272">
    <property type="term" value="P:polysaccharide catabolic process"/>
    <property type="evidence" value="ECO:0007669"/>
    <property type="project" value="InterPro"/>
</dbReference>
<reference evidence="2 3" key="1">
    <citation type="submission" date="2019-06" db="EMBL/GenBank/DDBJ databases">
        <title>Draft genome sequence of Methanolobus vulcani B1d.</title>
        <authorList>
            <person name="Creighbaum A.J."/>
            <person name="Ticak T."/>
            <person name="Hariraju D."/>
            <person name="Arivett B.A."/>
            <person name="Ferguson D.J.Jr."/>
        </authorList>
    </citation>
    <scope>NUCLEOTIDE SEQUENCE [LARGE SCALE GENOMIC DNA]</scope>
    <source>
        <strain evidence="2 3">B1d</strain>
    </source>
</reference>
<evidence type="ECO:0008006" key="4">
    <source>
        <dbReference type="Google" id="ProtNLM"/>
    </source>
</evidence>
<organism evidence="2 3">
    <name type="scientific">Methanolobus vulcani</name>
    <dbReference type="NCBI Taxonomy" id="38026"/>
    <lineage>
        <taxon>Archaea</taxon>
        <taxon>Methanobacteriati</taxon>
        <taxon>Methanobacteriota</taxon>
        <taxon>Stenosarchaea group</taxon>
        <taxon>Methanomicrobia</taxon>
        <taxon>Methanosarcinales</taxon>
        <taxon>Methanosarcinaceae</taxon>
        <taxon>Methanolobus</taxon>
    </lineage>
</organism>
<evidence type="ECO:0000256" key="1">
    <source>
        <dbReference type="SAM" id="MobiDB-lite"/>
    </source>
</evidence>